<organism evidence="4 5">
    <name type="scientific">Candidatus Cryptobacteroides intestinigallinarum</name>
    <dbReference type="NCBI Taxonomy" id="2840767"/>
    <lineage>
        <taxon>Bacteria</taxon>
        <taxon>Pseudomonadati</taxon>
        <taxon>Bacteroidota</taxon>
        <taxon>Bacteroidia</taxon>
        <taxon>Bacteroidales</taxon>
        <taxon>Candidatus Cryptobacteroides</taxon>
    </lineage>
</organism>
<evidence type="ECO:0000313" key="4">
    <source>
        <dbReference type="EMBL" id="MBO8455315.1"/>
    </source>
</evidence>
<name>A0A9D9MZR9_9BACT</name>
<keyword evidence="2" id="KW-0067">ATP-binding</keyword>
<evidence type="ECO:0000256" key="1">
    <source>
        <dbReference type="ARBA" id="ARBA00022741"/>
    </source>
</evidence>
<evidence type="ECO:0000256" key="2">
    <source>
        <dbReference type="ARBA" id="ARBA00022840"/>
    </source>
</evidence>
<dbReference type="Gene3D" id="3.30.420.40">
    <property type="match status" value="1"/>
</dbReference>
<keyword evidence="4" id="KW-0418">Kinase</keyword>
<keyword evidence="3" id="KW-0173">Coenzyme A biosynthesis</keyword>
<dbReference type="GO" id="GO:0015937">
    <property type="term" value="P:coenzyme A biosynthetic process"/>
    <property type="evidence" value="ECO:0007669"/>
    <property type="project" value="UniProtKB-KW"/>
</dbReference>
<gene>
    <name evidence="4" type="primary">coaW</name>
    <name evidence="4" type="ORF">IAC08_02780</name>
</gene>
<proteinExistence type="predicted"/>
<dbReference type="InterPro" id="IPR043129">
    <property type="entry name" value="ATPase_NBD"/>
</dbReference>
<dbReference type="AlphaFoldDB" id="A0A9D9MZR9"/>
<dbReference type="NCBIfam" id="NF009842">
    <property type="entry name" value="PRK13317.1"/>
    <property type="match status" value="1"/>
</dbReference>
<dbReference type="GO" id="GO:0005829">
    <property type="term" value="C:cytosol"/>
    <property type="evidence" value="ECO:0007669"/>
    <property type="project" value="TreeGrafter"/>
</dbReference>
<dbReference type="InterPro" id="IPR004567">
    <property type="entry name" value="Type_II_PanK"/>
</dbReference>
<dbReference type="Pfam" id="PF03630">
    <property type="entry name" value="Fumble"/>
    <property type="match status" value="1"/>
</dbReference>
<dbReference type="PANTHER" id="PTHR12280">
    <property type="entry name" value="PANTOTHENATE KINASE"/>
    <property type="match status" value="1"/>
</dbReference>
<protein>
    <submittedName>
        <fullName evidence="4">Type II pantothenate kinase</fullName>
        <ecNumber evidence="4">2.7.1.33</ecNumber>
    </submittedName>
</protein>
<evidence type="ECO:0000256" key="3">
    <source>
        <dbReference type="ARBA" id="ARBA00022993"/>
    </source>
</evidence>
<dbReference type="GO" id="GO:0004594">
    <property type="term" value="F:pantothenate kinase activity"/>
    <property type="evidence" value="ECO:0007669"/>
    <property type="project" value="UniProtKB-EC"/>
</dbReference>
<sequence length="275" mass="29057">MVIGIDVGGSTTKIVGIENGEICSPQFITAADPITSLFGAFGKYIYDNRIELSDVSQVMLTGVGSAYVEGSLYGLPTARTDEFMANALGARFRSGLERMIVVSMGTGTSFIKVDGDRIEYMGGMAIGGGTLQGLSRILFHSHDLRQVVAMASRGDATKVDLQIGDISRVEIPGLPSSVTASNLGKAEANAEPADVAAGIINMILQTIGSAANLVSYSTSIKDFVLIGNLPLLPQSRPLYDRIEALYGIRVHIPEYTEYRTAIGAALGFINGSGVR</sequence>
<keyword evidence="4" id="KW-0808">Transferase</keyword>
<dbReference type="SUPFAM" id="SSF53067">
    <property type="entry name" value="Actin-like ATPase domain"/>
    <property type="match status" value="1"/>
</dbReference>
<evidence type="ECO:0000313" key="5">
    <source>
        <dbReference type="Proteomes" id="UP000823617"/>
    </source>
</evidence>
<dbReference type="CDD" id="cd24085">
    <property type="entry name" value="ASKHA_NBD_PanK-II_bac"/>
    <property type="match status" value="1"/>
</dbReference>
<dbReference type="GO" id="GO:0005524">
    <property type="term" value="F:ATP binding"/>
    <property type="evidence" value="ECO:0007669"/>
    <property type="project" value="UniProtKB-KW"/>
</dbReference>
<reference evidence="4" key="2">
    <citation type="journal article" date="2021" name="PeerJ">
        <title>Extensive microbial diversity within the chicken gut microbiome revealed by metagenomics and culture.</title>
        <authorList>
            <person name="Gilroy R."/>
            <person name="Ravi A."/>
            <person name="Getino M."/>
            <person name="Pursley I."/>
            <person name="Horton D.L."/>
            <person name="Alikhan N.F."/>
            <person name="Baker D."/>
            <person name="Gharbi K."/>
            <person name="Hall N."/>
            <person name="Watson M."/>
            <person name="Adriaenssens E.M."/>
            <person name="Foster-Nyarko E."/>
            <person name="Jarju S."/>
            <person name="Secka A."/>
            <person name="Antonio M."/>
            <person name="Oren A."/>
            <person name="Chaudhuri R.R."/>
            <person name="La Ragione R."/>
            <person name="Hildebrand F."/>
            <person name="Pallen M.J."/>
        </authorList>
    </citation>
    <scope>NUCLEOTIDE SEQUENCE</scope>
    <source>
        <strain evidence="4">B1-3475</strain>
    </source>
</reference>
<dbReference type="EMBL" id="JADIMK010000025">
    <property type="protein sequence ID" value="MBO8455315.1"/>
    <property type="molecule type" value="Genomic_DNA"/>
</dbReference>
<dbReference type="PANTHER" id="PTHR12280:SF20">
    <property type="entry name" value="4'-PHOSPHOPANTETHEINE PHOSPHATASE"/>
    <property type="match status" value="1"/>
</dbReference>
<comment type="caution">
    <text evidence="4">The sequence shown here is derived from an EMBL/GenBank/DDBJ whole genome shotgun (WGS) entry which is preliminary data.</text>
</comment>
<keyword evidence="1" id="KW-0547">Nucleotide-binding</keyword>
<dbReference type="Proteomes" id="UP000823617">
    <property type="component" value="Unassembled WGS sequence"/>
</dbReference>
<accession>A0A9D9MZR9</accession>
<reference evidence="4" key="1">
    <citation type="submission" date="2020-10" db="EMBL/GenBank/DDBJ databases">
        <authorList>
            <person name="Gilroy R."/>
        </authorList>
    </citation>
    <scope>NUCLEOTIDE SEQUENCE</scope>
    <source>
        <strain evidence="4">B1-3475</strain>
    </source>
</reference>
<dbReference type="EC" id="2.7.1.33" evidence="4"/>